<gene>
    <name evidence="2" type="ORF">FYJ71_01825</name>
</gene>
<dbReference type="Gene3D" id="2.30.110.10">
    <property type="entry name" value="Electron Transport, Fmn-binding Protein, Chain A"/>
    <property type="match status" value="1"/>
</dbReference>
<reference evidence="2 3" key="1">
    <citation type="submission" date="2019-08" db="EMBL/GenBank/DDBJ databases">
        <title>In-depth cultivation of the pig gut microbiome towards novel bacterial diversity and tailored functional studies.</title>
        <authorList>
            <person name="Wylensek D."/>
            <person name="Hitch T.C.A."/>
            <person name="Clavel T."/>
        </authorList>
    </citation>
    <scope>NUCLEOTIDE SEQUENCE [LARGE SCALE GENOMIC DNA]</scope>
    <source>
        <strain evidence="2 3">WCA-SAB-591-4A-A</strain>
    </source>
</reference>
<evidence type="ECO:0000313" key="2">
    <source>
        <dbReference type="EMBL" id="MST61711.1"/>
    </source>
</evidence>
<dbReference type="AlphaFoldDB" id="A0A6N7X0Q6"/>
<comment type="caution">
    <text evidence="2">The sequence shown here is derived from an EMBL/GenBank/DDBJ whole genome shotgun (WGS) entry which is preliminary data.</text>
</comment>
<dbReference type="EMBL" id="VUNE01000001">
    <property type="protein sequence ID" value="MST61711.1"/>
    <property type="molecule type" value="Genomic_DNA"/>
</dbReference>
<protein>
    <submittedName>
        <fullName evidence="2">Pyridoxamine 5-phosphate oxidase</fullName>
    </submittedName>
</protein>
<evidence type="ECO:0000259" key="1">
    <source>
        <dbReference type="Pfam" id="PF01243"/>
    </source>
</evidence>
<accession>A0A6N7X0Q6</accession>
<feature type="domain" description="Pyridoxamine 5'-phosphate oxidase N-terminal" evidence="1">
    <location>
        <begin position="5"/>
        <end position="88"/>
    </location>
</feature>
<sequence length="131" mass="14914">MKVIEFLNNAKVYYLATVDGDQPHVRPIGFVMDYKDQLVFSTDARKKMCNQIKKNPKVEISAIDENMNILRLTGKVRFITDTDSQTAAINAFPLFGQMYTVGDSNFEIYTLDEIEISYTTMTGKKLDGIEL</sequence>
<dbReference type="Pfam" id="PF01243">
    <property type="entry name" value="PNPOx_N"/>
    <property type="match status" value="1"/>
</dbReference>
<dbReference type="RefSeq" id="WP_154537102.1">
    <property type="nucleotide sequence ID" value="NZ_JAQYHJ010000063.1"/>
</dbReference>
<organism evidence="2 3">
    <name type="scientific">Peptostreptococcus porci</name>
    <dbReference type="NCBI Taxonomy" id="2652282"/>
    <lineage>
        <taxon>Bacteria</taxon>
        <taxon>Bacillati</taxon>
        <taxon>Bacillota</taxon>
        <taxon>Clostridia</taxon>
        <taxon>Peptostreptococcales</taxon>
        <taxon>Peptostreptococcaceae</taxon>
        <taxon>Peptostreptococcus</taxon>
    </lineage>
</organism>
<dbReference type="InterPro" id="IPR012349">
    <property type="entry name" value="Split_barrel_FMN-bd"/>
</dbReference>
<dbReference type="Proteomes" id="UP000440713">
    <property type="component" value="Unassembled WGS sequence"/>
</dbReference>
<keyword evidence="3" id="KW-1185">Reference proteome</keyword>
<evidence type="ECO:0000313" key="3">
    <source>
        <dbReference type="Proteomes" id="UP000440713"/>
    </source>
</evidence>
<dbReference type="InterPro" id="IPR011576">
    <property type="entry name" value="Pyridox_Oxase_N"/>
</dbReference>
<name>A0A6N7X0Q6_9FIRM</name>
<dbReference type="SUPFAM" id="SSF50475">
    <property type="entry name" value="FMN-binding split barrel"/>
    <property type="match status" value="1"/>
</dbReference>
<proteinExistence type="predicted"/>